<name>A0A927LCQ5_9ACTN</name>
<dbReference type="Pfam" id="PF03992">
    <property type="entry name" value="ABM"/>
    <property type="match status" value="1"/>
</dbReference>
<dbReference type="GO" id="GO:0004497">
    <property type="term" value="F:monooxygenase activity"/>
    <property type="evidence" value="ECO:0007669"/>
    <property type="project" value="UniProtKB-KW"/>
</dbReference>
<accession>A0A927LCQ5</accession>
<feature type="domain" description="ABM" evidence="1">
    <location>
        <begin position="123"/>
        <end position="221"/>
    </location>
</feature>
<dbReference type="Proteomes" id="UP001282474">
    <property type="component" value="Unassembled WGS sequence"/>
</dbReference>
<protein>
    <submittedName>
        <fullName evidence="2">Antibiotic biosynthesis monooxygenase</fullName>
    </submittedName>
</protein>
<dbReference type="RefSeq" id="WP_045563576.1">
    <property type="nucleotide sequence ID" value="NZ_JABXWF010000039.1"/>
</dbReference>
<evidence type="ECO:0000313" key="4">
    <source>
        <dbReference type="Proteomes" id="UP000661025"/>
    </source>
</evidence>
<dbReference type="PROSITE" id="PS51725">
    <property type="entry name" value="ABM"/>
    <property type="match status" value="1"/>
</dbReference>
<sequence>MPKISVEDKHLTVLNLFTTDAPEKQDKLIEEMTKIVDAATYEGWMSSTVHAGVQSPGTANFIQWRSGEDLEKRYAGEEFKHRTLPVFGEITTSIRLLQNEVAFVLTQPAQGGVVDIGPHRDDYTVIGVFGVEANDQDELVDALGEGQTWFLDVPGFVSHVVLKGLRARGLDGLFVVSYSQWESKEAFEAYRDQPAEQWPEGRAKAVGRVRGVATSADVNTYRVAHTRSAGE</sequence>
<evidence type="ECO:0000313" key="3">
    <source>
        <dbReference type="EMBL" id="MDX3043230.1"/>
    </source>
</evidence>
<evidence type="ECO:0000313" key="5">
    <source>
        <dbReference type="Proteomes" id="UP001282474"/>
    </source>
</evidence>
<reference evidence="3 5" key="2">
    <citation type="journal article" date="2023" name="Microb. Genom.">
        <title>Mesoterricola silvestris gen. nov., sp. nov., Mesoterricola sediminis sp. nov., Geothrix oryzae sp. nov., Geothrix edaphica sp. nov., Geothrix rubra sp. nov., and Geothrix limicola sp. nov., six novel members of Acidobacteriota isolated from soils.</title>
        <authorList>
            <person name="Weisberg A.J."/>
            <person name="Pearce E."/>
            <person name="Kramer C.G."/>
            <person name="Chang J.H."/>
            <person name="Clarke C.R."/>
        </authorList>
    </citation>
    <scope>NUCLEOTIDE SEQUENCE [LARGE SCALE GENOMIC DNA]</scope>
    <source>
        <strain evidence="3 5">NE20-4-1</strain>
    </source>
</reference>
<proteinExistence type="predicted"/>
<keyword evidence="2" id="KW-0560">Oxidoreductase</keyword>
<comment type="caution">
    <text evidence="2">The sequence shown here is derived from an EMBL/GenBank/DDBJ whole genome shotgun (WGS) entry which is preliminary data.</text>
</comment>
<dbReference type="Gene3D" id="3.30.70.100">
    <property type="match status" value="2"/>
</dbReference>
<dbReference type="AlphaFoldDB" id="A0A927LCQ5"/>
<dbReference type="Proteomes" id="UP000661025">
    <property type="component" value="Unassembled WGS sequence"/>
</dbReference>
<reference evidence="2" key="1">
    <citation type="submission" date="2020-09" db="EMBL/GenBank/DDBJ databases">
        <title>Streptomyces canutascabiei sp. nov., which causes potato common scab and is distributed across the world.</title>
        <authorList>
            <person name="Nguyen H.P."/>
            <person name="Weisberg A.J."/>
            <person name="Chang J.H."/>
            <person name="Clarke C.R."/>
        </authorList>
    </citation>
    <scope>NUCLEOTIDE SEQUENCE</scope>
    <source>
        <strain evidence="2">ID-01-6.2a</strain>
    </source>
</reference>
<evidence type="ECO:0000313" key="2">
    <source>
        <dbReference type="EMBL" id="MBD9729349.1"/>
    </source>
</evidence>
<dbReference type="InterPro" id="IPR007138">
    <property type="entry name" value="ABM_dom"/>
</dbReference>
<evidence type="ECO:0000259" key="1">
    <source>
        <dbReference type="PROSITE" id="PS51725"/>
    </source>
</evidence>
<dbReference type="EMBL" id="JARAWJ010000048">
    <property type="protein sequence ID" value="MDX3043230.1"/>
    <property type="molecule type" value="Genomic_DNA"/>
</dbReference>
<dbReference type="InterPro" id="IPR011008">
    <property type="entry name" value="Dimeric_a/b-barrel"/>
</dbReference>
<gene>
    <name evidence="2" type="ORF">IHE70_40435</name>
    <name evidence="3" type="ORF">PV383_39590</name>
</gene>
<dbReference type="SUPFAM" id="SSF54909">
    <property type="entry name" value="Dimeric alpha+beta barrel"/>
    <property type="match status" value="2"/>
</dbReference>
<organism evidence="2 4">
    <name type="scientific">Streptomyces caniscabiei</name>
    <dbReference type="NCBI Taxonomy" id="2746961"/>
    <lineage>
        <taxon>Bacteria</taxon>
        <taxon>Bacillati</taxon>
        <taxon>Actinomycetota</taxon>
        <taxon>Actinomycetes</taxon>
        <taxon>Kitasatosporales</taxon>
        <taxon>Streptomycetaceae</taxon>
        <taxon>Streptomyces</taxon>
    </lineage>
</organism>
<keyword evidence="2" id="KW-0503">Monooxygenase</keyword>
<dbReference type="EMBL" id="JACYXT010000025">
    <property type="protein sequence ID" value="MBD9729349.1"/>
    <property type="molecule type" value="Genomic_DNA"/>
</dbReference>
<keyword evidence="5" id="KW-1185">Reference proteome</keyword>